<dbReference type="GO" id="GO:0016810">
    <property type="term" value="F:hydrolase activity, acting on carbon-nitrogen (but not peptide) bonds"/>
    <property type="evidence" value="ECO:0007669"/>
    <property type="project" value="InterPro"/>
</dbReference>
<dbReference type="Pfam" id="PF01522">
    <property type="entry name" value="Polysacc_deac_1"/>
    <property type="match status" value="1"/>
</dbReference>
<dbReference type="AlphaFoldDB" id="A0A2M8LPR0"/>
<dbReference type="GO" id="GO:0005975">
    <property type="term" value="P:carbohydrate metabolic process"/>
    <property type="evidence" value="ECO:0007669"/>
    <property type="project" value="InterPro"/>
</dbReference>
<gene>
    <name evidence="3" type="ORF">CUT44_31965</name>
</gene>
<dbReference type="Gene3D" id="3.20.20.370">
    <property type="entry name" value="Glycoside hydrolase/deacetylase"/>
    <property type="match status" value="1"/>
</dbReference>
<dbReference type="SUPFAM" id="SSF88713">
    <property type="entry name" value="Glycoside hydrolase/deacetylase"/>
    <property type="match status" value="1"/>
</dbReference>
<evidence type="ECO:0000259" key="2">
    <source>
        <dbReference type="PROSITE" id="PS51677"/>
    </source>
</evidence>
<dbReference type="PROSITE" id="PS51677">
    <property type="entry name" value="NODB"/>
    <property type="match status" value="1"/>
</dbReference>
<dbReference type="InterPro" id="IPR002509">
    <property type="entry name" value="NODB_dom"/>
</dbReference>
<feature type="domain" description="NodB homology" evidence="2">
    <location>
        <begin position="37"/>
        <end position="238"/>
    </location>
</feature>
<dbReference type="PANTHER" id="PTHR10587">
    <property type="entry name" value="GLYCOSYL TRANSFERASE-RELATED"/>
    <property type="match status" value="1"/>
</dbReference>
<protein>
    <submittedName>
        <fullName evidence="3">Polysaccharide deacetylase</fullName>
    </submittedName>
</protein>
<dbReference type="InterPro" id="IPR011330">
    <property type="entry name" value="Glyco_hydro/deAcase_b/a-brl"/>
</dbReference>
<dbReference type="EMBL" id="PGGW01000071">
    <property type="protein sequence ID" value="PJE93938.1"/>
    <property type="molecule type" value="Genomic_DNA"/>
</dbReference>
<evidence type="ECO:0000313" key="4">
    <source>
        <dbReference type="Proteomes" id="UP000230407"/>
    </source>
</evidence>
<dbReference type="InterPro" id="IPR050248">
    <property type="entry name" value="Polysacc_deacetylase_ArnD"/>
</dbReference>
<proteinExistence type="predicted"/>
<reference evidence="3 4" key="1">
    <citation type="submission" date="2017-11" db="EMBL/GenBank/DDBJ databases">
        <title>Streptomyces carmine sp. nov., a novel actinomycete isolated from Sophora alopecuroides in Xinjiang, China.</title>
        <authorList>
            <person name="Wang Y."/>
            <person name="Luo X."/>
            <person name="Wan C."/>
            <person name="Zhang L."/>
        </authorList>
    </citation>
    <scope>NUCLEOTIDE SEQUENCE [LARGE SCALE GENOMIC DNA]</scope>
    <source>
        <strain evidence="3 4">TRM SA0054</strain>
    </source>
</reference>
<evidence type="ECO:0000256" key="1">
    <source>
        <dbReference type="SAM" id="MobiDB-lite"/>
    </source>
</evidence>
<keyword evidence="4" id="KW-1185">Reference proteome</keyword>
<evidence type="ECO:0000313" key="3">
    <source>
        <dbReference type="EMBL" id="PJE93938.1"/>
    </source>
</evidence>
<sequence length="260" mass="27362">MSASGRVPVLRHGPRYSEGGKGAAGPGGTAGRTSGDRVVALTFDAALSPEDAKRAAEDGVRHDNPALFTALRRAKAPATVFMTGVWARTHRDRARAIGRDRLFEVGSLSLSHHAFTPDCADLPALAPDRHLAEVREGLKEIRAAGVARPTPYFRFPGGCHDDRSRRAVAPAGVTAVAGDVDAADTGASDPEELAGRVLKKIRPGSVVILRWDRERAPATAAAVGRLVPELRGRGYRLVHVSELVAAAMGRAPAPSPASSR</sequence>
<name>A0A2M8LPR0_9ACTN</name>
<organism evidence="3 4">
    <name type="scientific">Streptomyces carminius</name>
    <dbReference type="NCBI Taxonomy" id="2665496"/>
    <lineage>
        <taxon>Bacteria</taxon>
        <taxon>Bacillati</taxon>
        <taxon>Actinomycetota</taxon>
        <taxon>Actinomycetes</taxon>
        <taxon>Kitasatosporales</taxon>
        <taxon>Streptomycetaceae</taxon>
        <taxon>Streptomyces</taxon>
    </lineage>
</organism>
<dbReference type="Proteomes" id="UP000230407">
    <property type="component" value="Unassembled WGS sequence"/>
</dbReference>
<accession>A0A2M8LPR0</accession>
<feature type="compositionally biased region" description="Gly residues" evidence="1">
    <location>
        <begin position="19"/>
        <end position="30"/>
    </location>
</feature>
<feature type="region of interest" description="Disordered" evidence="1">
    <location>
        <begin position="1"/>
        <end position="34"/>
    </location>
</feature>
<dbReference type="PANTHER" id="PTHR10587:SF134">
    <property type="entry name" value="SECRETED PROTEIN"/>
    <property type="match status" value="1"/>
</dbReference>
<comment type="caution">
    <text evidence="3">The sequence shown here is derived from an EMBL/GenBank/DDBJ whole genome shotgun (WGS) entry which is preliminary data.</text>
</comment>